<dbReference type="EMBL" id="BPLQ01006612">
    <property type="protein sequence ID" value="GIY23961.1"/>
    <property type="molecule type" value="Genomic_DNA"/>
</dbReference>
<sequence>MYDSSVAWAISSRKSNSSQVFCTTKCLLELQGLFMKLGTQNQGFKLIFVAYFTKPHKKNQGYIRLMTKTNIPVVKIIFKVRLACNSNEEFHHPDKKRIRYAPDQVRKRQIALTYLFHESPPEPAPTSMLPGRIVQPGLHMDGLGRRPRLGYLESECESEPPYLPTMLTTGMSSIYPSQGKSLQ</sequence>
<organism evidence="1 2">
    <name type="scientific">Caerostris darwini</name>
    <dbReference type="NCBI Taxonomy" id="1538125"/>
    <lineage>
        <taxon>Eukaryota</taxon>
        <taxon>Metazoa</taxon>
        <taxon>Ecdysozoa</taxon>
        <taxon>Arthropoda</taxon>
        <taxon>Chelicerata</taxon>
        <taxon>Arachnida</taxon>
        <taxon>Araneae</taxon>
        <taxon>Araneomorphae</taxon>
        <taxon>Entelegynae</taxon>
        <taxon>Araneoidea</taxon>
        <taxon>Araneidae</taxon>
        <taxon>Caerostris</taxon>
    </lineage>
</organism>
<reference evidence="1 2" key="1">
    <citation type="submission" date="2021-06" db="EMBL/GenBank/DDBJ databases">
        <title>Caerostris darwini draft genome.</title>
        <authorList>
            <person name="Kono N."/>
            <person name="Arakawa K."/>
        </authorList>
    </citation>
    <scope>NUCLEOTIDE SEQUENCE [LARGE SCALE GENOMIC DNA]</scope>
</reference>
<accession>A0AAV4RT13</accession>
<dbReference type="Proteomes" id="UP001054837">
    <property type="component" value="Unassembled WGS sequence"/>
</dbReference>
<evidence type="ECO:0000313" key="1">
    <source>
        <dbReference type="EMBL" id="GIY23961.1"/>
    </source>
</evidence>
<name>A0AAV4RT13_9ARAC</name>
<keyword evidence="2" id="KW-1185">Reference proteome</keyword>
<dbReference type="AlphaFoldDB" id="A0AAV4RT13"/>
<comment type="caution">
    <text evidence="1">The sequence shown here is derived from an EMBL/GenBank/DDBJ whole genome shotgun (WGS) entry which is preliminary data.</text>
</comment>
<proteinExistence type="predicted"/>
<gene>
    <name evidence="1" type="primary">AVEN_220024_1</name>
    <name evidence="1" type="ORF">CDAR_467521</name>
</gene>
<protein>
    <submittedName>
        <fullName evidence="1">Uncharacterized protein</fullName>
    </submittedName>
</protein>
<evidence type="ECO:0000313" key="2">
    <source>
        <dbReference type="Proteomes" id="UP001054837"/>
    </source>
</evidence>